<name>A0A0E9VUW1_ANGAN</name>
<organism evidence="1">
    <name type="scientific">Anguilla anguilla</name>
    <name type="common">European freshwater eel</name>
    <name type="synonym">Muraena anguilla</name>
    <dbReference type="NCBI Taxonomy" id="7936"/>
    <lineage>
        <taxon>Eukaryota</taxon>
        <taxon>Metazoa</taxon>
        <taxon>Chordata</taxon>
        <taxon>Craniata</taxon>
        <taxon>Vertebrata</taxon>
        <taxon>Euteleostomi</taxon>
        <taxon>Actinopterygii</taxon>
        <taxon>Neopterygii</taxon>
        <taxon>Teleostei</taxon>
        <taxon>Anguilliformes</taxon>
        <taxon>Anguillidae</taxon>
        <taxon>Anguilla</taxon>
    </lineage>
</organism>
<reference evidence="1" key="2">
    <citation type="journal article" date="2015" name="Fish Shellfish Immunol.">
        <title>Early steps in the European eel (Anguilla anguilla)-Vibrio vulnificus interaction in the gills: Role of the RtxA13 toxin.</title>
        <authorList>
            <person name="Callol A."/>
            <person name="Pajuelo D."/>
            <person name="Ebbesson L."/>
            <person name="Teles M."/>
            <person name="MacKenzie S."/>
            <person name="Amaro C."/>
        </authorList>
    </citation>
    <scope>NUCLEOTIDE SEQUENCE</scope>
</reference>
<evidence type="ECO:0000313" key="1">
    <source>
        <dbReference type="EMBL" id="JAH81944.1"/>
    </source>
</evidence>
<sequence length="30" mass="3320">MGIRNNPNPLIILTINAVSQSRAVTCWYSS</sequence>
<dbReference type="EMBL" id="GBXM01026633">
    <property type="protein sequence ID" value="JAH81944.1"/>
    <property type="molecule type" value="Transcribed_RNA"/>
</dbReference>
<proteinExistence type="predicted"/>
<reference evidence="1" key="1">
    <citation type="submission" date="2014-11" db="EMBL/GenBank/DDBJ databases">
        <authorList>
            <person name="Amaro Gonzalez C."/>
        </authorList>
    </citation>
    <scope>NUCLEOTIDE SEQUENCE</scope>
</reference>
<dbReference type="AlphaFoldDB" id="A0A0E9VUW1"/>
<accession>A0A0E9VUW1</accession>
<protein>
    <submittedName>
        <fullName evidence="1">Uncharacterized protein</fullName>
    </submittedName>
</protein>